<evidence type="ECO:0000313" key="10">
    <source>
        <dbReference type="Ensembl" id="ENSECRP00000005440.1"/>
    </source>
</evidence>
<protein>
    <recommendedName>
        <fullName evidence="8">Regulator of microtubule dynamics protein 1</fullName>
    </recommendedName>
    <alternativeName>
        <fullName evidence="9">Protein FAM82B</fullName>
    </alternativeName>
</protein>
<reference evidence="10" key="2">
    <citation type="submission" date="2025-08" db="UniProtKB">
        <authorList>
            <consortium name="Ensembl"/>
        </authorList>
    </citation>
    <scope>IDENTIFICATION</scope>
</reference>
<gene>
    <name evidence="10" type="primary">RMDN1</name>
</gene>
<dbReference type="GO" id="GO:0097431">
    <property type="term" value="C:mitotic spindle pole"/>
    <property type="evidence" value="ECO:0007669"/>
    <property type="project" value="TreeGrafter"/>
</dbReference>
<dbReference type="Gene3D" id="1.25.40.10">
    <property type="entry name" value="Tetratricopeptide repeat domain"/>
    <property type="match status" value="1"/>
</dbReference>
<proteinExistence type="inferred from homology"/>
<evidence type="ECO:0000256" key="9">
    <source>
        <dbReference type="ARBA" id="ARBA00041958"/>
    </source>
</evidence>
<reference evidence="10" key="1">
    <citation type="submission" date="2021-06" db="EMBL/GenBank/DDBJ databases">
        <authorList>
            <consortium name="Wellcome Sanger Institute Data Sharing"/>
        </authorList>
    </citation>
    <scope>NUCLEOTIDE SEQUENCE [LARGE SCALE GENOMIC DNA]</scope>
</reference>
<accession>A0A8C4RP00</accession>
<evidence type="ECO:0000256" key="7">
    <source>
        <dbReference type="ARBA" id="ARBA00038360"/>
    </source>
</evidence>
<dbReference type="GO" id="GO:0005739">
    <property type="term" value="C:mitochondrion"/>
    <property type="evidence" value="ECO:0007669"/>
    <property type="project" value="TreeGrafter"/>
</dbReference>
<dbReference type="Proteomes" id="UP000694620">
    <property type="component" value="Chromosome 6"/>
</dbReference>
<reference evidence="10" key="3">
    <citation type="submission" date="2025-09" db="UniProtKB">
        <authorList>
            <consortium name="Ensembl"/>
        </authorList>
    </citation>
    <scope>IDENTIFICATION</scope>
</reference>
<dbReference type="PANTHER" id="PTHR16056">
    <property type="entry name" value="REGULATOR OF MICROTUBULE DYNAMICS PROTEIN"/>
    <property type="match status" value="1"/>
</dbReference>
<evidence type="ECO:0000256" key="2">
    <source>
        <dbReference type="ARBA" id="ARBA00011375"/>
    </source>
</evidence>
<dbReference type="SUPFAM" id="SSF48452">
    <property type="entry name" value="TPR-like"/>
    <property type="match status" value="1"/>
</dbReference>
<dbReference type="InterPro" id="IPR011990">
    <property type="entry name" value="TPR-like_helical_dom_sf"/>
</dbReference>
<keyword evidence="4" id="KW-0677">Repeat</keyword>
<comment type="similarity">
    <text evidence="7">Belongs to the RMDN family.</text>
</comment>
<evidence type="ECO:0000313" key="11">
    <source>
        <dbReference type="Proteomes" id="UP000694620"/>
    </source>
</evidence>
<dbReference type="PANTHER" id="PTHR16056:SF16">
    <property type="entry name" value="REGULATOR OF MICROTUBULE DYNAMICS PROTEIN 1"/>
    <property type="match status" value="1"/>
</dbReference>
<evidence type="ECO:0000256" key="3">
    <source>
        <dbReference type="ARBA" id="ARBA00022490"/>
    </source>
</evidence>
<dbReference type="GO" id="GO:0005876">
    <property type="term" value="C:spindle microtubule"/>
    <property type="evidence" value="ECO:0007669"/>
    <property type="project" value="TreeGrafter"/>
</dbReference>
<dbReference type="AlphaFoldDB" id="A0A8C4RP00"/>
<evidence type="ECO:0000256" key="8">
    <source>
        <dbReference type="ARBA" id="ARBA00039966"/>
    </source>
</evidence>
<dbReference type="Ensembl" id="ENSECRT00000005535.1">
    <property type="protein sequence ID" value="ENSECRP00000005440.1"/>
    <property type="gene ID" value="ENSECRG00000003665.1"/>
</dbReference>
<keyword evidence="3" id="KW-0963">Cytoplasm</keyword>
<evidence type="ECO:0000256" key="5">
    <source>
        <dbReference type="ARBA" id="ARBA00022803"/>
    </source>
</evidence>
<keyword evidence="5" id="KW-0802">TPR repeat</keyword>
<dbReference type="Pfam" id="PF21033">
    <property type="entry name" value="RMD1-3"/>
    <property type="match status" value="1"/>
</dbReference>
<dbReference type="GO" id="GO:0008017">
    <property type="term" value="F:microtubule binding"/>
    <property type="evidence" value="ECO:0007669"/>
    <property type="project" value="TreeGrafter"/>
</dbReference>
<dbReference type="InterPro" id="IPR049039">
    <property type="entry name" value="RMD1-3_a_helical_rpt"/>
</dbReference>
<organism evidence="10 11">
    <name type="scientific">Erpetoichthys calabaricus</name>
    <name type="common">Rope fish</name>
    <name type="synonym">Calamoichthys calabaricus</name>
    <dbReference type="NCBI Taxonomy" id="27687"/>
    <lineage>
        <taxon>Eukaryota</taxon>
        <taxon>Metazoa</taxon>
        <taxon>Chordata</taxon>
        <taxon>Craniata</taxon>
        <taxon>Vertebrata</taxon>
        <taxon>Euteleostomi</taxon>
        <taxon>Actinopterygii</taxon>
        <taxon>Polypteriformes</taxon>
        <taxon>Polypteridae</taxon>
        <taxon>Erpetoichthys</taxon>
    </lineage>
</organism>
<sequence>MEGMTVMFRMALSSSKRAMLRGWNRLSRKTYSKESLPKAYGHFVFLLPVAPLPCLFYEAYGKNLLFRVVHAKEKDEDILEQADYLYGTGETDKLYKLLIQYKDSDNAEFLWRLARTTRDLSQMSKTVAEDKKKLTYEAFEYTKKALEANEACFAAHKWYAICISDVGDYEGVRKKIGNAFIVKDHLLRAIELNPKDATSIHILGLWCFAFAELPWYQRKIAAVLFAAPPTSTFEEALAYFLKAEEVDSNFYSKNLLMLGKSYMMLNNKNEALFWISKAKDYPAHTEEDKQESEKPAAGLRYSRETGVSLKLLLKSAMQRRKKIKIIEEQERGLPNER</sequence>
<evidence type="ECO:0000256" key="1">
    <source>
        <dbReference type="ARBA" id="ARBA00004245"/>
    </source>
</evidence>
<comment type="subunit">
    <text evidence="2">Interacts with microtubules.</text>
</comment>
<keyword evidence="6" id="KW-0206">Cytoskeleton</keyword>
<evidence type="ECO:0000256" key="6">
    <source>
        <dbReference type="ARBA" id="ARBA00023212"/>
    </source>
</evidence>
<evidence type="ECO:0000256" key="4">
    <source>
        <dbReference type="ARBA" id="ARBA00022737"/>
    </source>
</evidence>
<name>A0A8C4RP00_ERPCA</name>
<comment type="subcellular location">
    <subcellularLocation>
        <location evidence="1">Cytoplasm</location>
        <location evidence="1">Cytoskeleton</location>
    </subcellularLocation>
</comment>
<dbReference type="GeneTree" id="ENSGT00950000182992"/>
<keyword evidence="11" id="KW-1185">Reference proteome</keyword>